<protein>
    <submittedName>
        <fullName evidence="1">Uncharacterized protein</fullName>
    </submittedName>
</protein>
<evidence type="ECO:0000313" key="1">
    <source>
        <dbReference type="EMBL" id="HGU32429.1"/>
    </source>
</evidence>
<proteinExistence type="predicted"/>
<organism evidence="1">
    <name type="scientific">Desulfatirhabdium butyrativorans</name>
    <dbReference type="NCBI Taxonomy" id="340467"/>
    <lineage>
        <taxon>Bacteria</taxon>
        <taxon>Pseudomonadati</taxon>
        <taxon>Thermodesulfobacteriota</taxon>
        <taxon>Desulfobacteria</taxon>
        <taxon>Desulfobacterales</taxon>
        <taxon>Desulfatirhabdiaceae</taxon>
        <taxon>Desulfatirhabdium</taxon>
    </lineage>
</organism>
<reference evidence="1" key="1">
    <citation type="journal article" date="2020" name="mSystems">
        <title>Genome- and Community-Level Interaction Insights into Carbon Utilization and Element Cycling Functions of Hydrothermarchaeota in Hydrothermal Sediment.</title>
        <authorList>
            <person name="Zhou Z."/>
            <person name="Liu Y."/>
            <person name="Xu W."/>
            <person name="Pan J."/>
            <person name="Luo Z.H."/>
            <person name="Li M."/>
        </authorList>
    </citation>
    <scope>NUCLEOTIDE SEQUENCE [LARGE SCALE GENOMIC DNA]</scope>
    <source>
        <strain evidence="1">SpSt-477</strain>
    </source>
</reference>
<accession>A0A7C4RI45</accession>
<gene>
    <name evidence="1" type="ORF">ENS29_06190</name>
</gene>
<dbReference type="EMBL" id="DSUH01000140">
    <property type="protein sequence ID" value="HGU32429.1"/>
    <property type="molecule type" value="Genomic_DNA"/>
</dbReference>
<name>A0A7C4RI45_9BACT</name>
<comment type="caution">
    <text evidence="1">The sequence shown here is derived from an EMBL/GenBank/DDBJ whole genome shotgun (WGS) entry which is preliminary data.</text>
</comment>
<dbReference type="AlphaFoldDB" id="A0A7C4RI45"/>
<sequence>MKEKRHTIDPGSIHPELKRLIQENTEPSGVPCAKVFTAIVSAGFSPIEAGLALDALELPITHCQLGLFGYQPEKKRVHPLDRVEPELEQALRERQSDGRISCSDAWDIAQAVHAPKLHVGCACETLGIRIKPCQLGAF</sequence>